<dbReference type="InterPro" id="IPR018965">
    <property type="entry name" value="Ub-activating_enz_E1_C"/>
</dbReference>
<proteinExistence type="predicted"/>
<dbReference type="InterPro" id="IPR038252">
    <property type="entry name" value="UBA_E1_C_sf"/>
</dbReference>
<sequence length="126" mass="14496">MYNNGFYLSTLKFVSKDIVPEFHPNSGVKTQLSYGKKLYDIILKGRFDIEDFKNSWITGSDNVIMQCKLSELMKSIVKKPILPYVKTLTLEMVVNDHNDDVEVPYVRLVTSSKTINNIQITESSER</sequence>
<dbReference type="Proteomes" id="UP000018888">
    <property type="component" value="Unassembled WGS sequence"/>
</dbReference>
<reference evidence="2 3" key="2">
    <citation type="journal article" date="2018" name="New Phytol.">
        <title>High intraspecific genome diversity in the model arbuscular mycorrhizal symbiont Rhizophagus irregularis.</title>
        <authorList>
            <person name="Chen E.C.H."/>
            <person name="Morin E."/>
            <person name="Beaudet D."/>
            <person name="Noel J."/>
            <person name="Yildirir G."/>
            <person name="Ndikumana S."/>
            <person name="Charron P."/>
            <person name="St-Onge C."/>
            <person name="Giorgi J."/>
            <person name="Kruger M."/>
            <person name="Marton T."/>
            <person name="Ropars J."/>
            <person name="Grigoriev I.V."/>
            <person name="Hainaut M."/>
            <person name="Henrissat B."/>
            <person name="Roux C."/>
            <person name="Martin F."/>
            <person name="Corradi N."/>
        </authorList>
    </citation>
    <scope>NUCLEOTIDE SEQUENCE [LARGE SCALE GENOMIC DNA]</scope>
    <source>
        <strain evidence="2 3">DAOM 197198</strain>
    </source>
</reference>
<comment type="caution">
    <text evidence="2">The sequence shown here is derived from an EMBL/GenBank/DDBJ whole genome shotgun (WGS) entry which is preliminary data.</text>
</comment>
<organism evidence="2 3">
    <name type="scientific">Rhizophagus irregularis (strain DAOM 181602 / DAOM 197198 / MUCL 43194)</name>
    <name type="common">Arbuscular mycorrhizal fungus</name>
    <name type="synonym">Glomus intraradices</name>
    <dbReference type="NCBI Taxonomy" id="747089"/>
    <lineage>
        <taxon>Eukaryota</taxon>
        <taxon>Fungi</taxon>
        <taxon>Fungi incertae sedis</taxon>
        <taxon>Mucoromycota</taxon>
        <taxon>Glomeromycotina</taxon>
        <taxon>Glomeromycetes</taxon>
        <taxon>Glomerales</taxon>
        <taxon>Glomeraceae</taxon>
        <taxon>Rhizophagus</taxon>
    </lineage>
</organism>
<name>A0A2P4Q1B6_RHIID</name>
<feature type="domain" description="Ubiquitin-activating enzyme E1 C-terminal" evidence="1">
    <location>
        <begin position="65"/>
        <end position="106"/>
    </location>
</feature>
<evidence type="ECO:0000313" key="3">
    <source>
        <dbReference type="Proteomes" id="UP000018888"/>
    </source>
</evidence>
<accession>A0A2P4Q1B6</accession>
<dbReference type="Pfam" id="PF09358">
    <property type="entry name" value="E1_UFD"/>
    <property type="match status" value="1"/>
</dbReference>
<dbReference type="EMBL" id="AUPC02000108">
    <property type="protein sequence ID" value="POG71430.1"/>
    <property type="molecule type" value="Genomic_DNA"/>
</dbReference>
<evidence type="ECO:0000259" key="1">
    <source>
        <dbReference type="Pfam" id="PF09358"/>
    </source>
</evidence>
<gene>
    <name evidence="2" type="ORF">GLOIN_2v1774836</name>
</gene>
<dbReference type="VEuPathDB" id="FungiDB:RhiirFUN_019518"/>
<evidence type="ECO:0000313" key="2">
    <source>
        <dbReference type="EMBL" id="POG71430.1"/>
    </source>
</evidence>
<dbReference type="Gene3D" id="3.10.290.60">
    <property type="entry name" value="Ubiquitin-activating enzyme E1, UFD domain"/>
    <property type="match status" value="1"/>
</dbReference>
<reference evidence="2 3" key="1">
    <citation type="journal article" date="2013" name="Proc. Natl. Acad. Sci. U.S.A.">
        <title>Genome of an arbuscular mycorrhizal fungus provides insight into the oldest plant symbiosis.</title>
        <authorList>
            <person name="Tisserant E."/>
            <person name="Malbreil M."/>
            <person name="Kuo A."/>
            <person name="Kohler A."/>
            <person name="Symeonidi A."/>
            <person name="Balestrini R."/>
            <person name="Charron P."/>
            <person name="Duensing N."/>
            <person name="Frei Dit Frey N."/>
            <person name="Gianinazzi-Pearson V."/>
            <person name="Gilbert L.B."/>
            <person name="Handa Y."/>
            <person name="Herr J.R."/>
            <person name="Hijri M."/>
            <person name="Koul R."/>
            <person name="Kawaguchi M."/>
            <person name="Krajinski F."/>
            <person name="Lammers P.J."/>
            <person name="Masclaux F.G."/>
            <person name="Murat C."/>
            <person name="Morin E."/>
            <person name="Ndikumana S."/>
            <person name="Pagni M."/>
            <person name="Petitpierre D."/>
            <person name="Requena N."/>
            <person name="Rosikiewicz P."/>
            <person name="Riley R."/>
            <person name="Saito K."/>
            <person name="San Clemente H."/>
            <person name="Shapiro H."/>
            <person name="van Tuinen D."/>
            <person name="Becard G."/>
            <person name="Bonfante P."/>
            <person name="Paszkowski U."/>
            <person name="Shachar-Hill Y.Y."/>
            <person name="Tuskan G.A."/>
            <person name="Young P.W."/>
            <person name="Sanders I.R."/>
            <person name="Henrissat B."/>
            <person name="Rensing S.A."/>
            <person name="Grigoriev I.V."/>
            <person name="Corradi N."/>
            <person name="Roux C."/>
            <person name="Martin F."/>
        </authorList>
    </citation>
    <scope>NUCLEOTIDE SEQUENCE [LARGE SCALE GENOMIC DNA]</scope>
    <source>
        <strain evidence="2 3">DAOM 197198</strain>
    </source>
</reference>
<dbReference type="AlphaFoldDB" id="A0A2P4Q1B6"/>
<keyword evidence="3" id="KW-1185">Reference proteome</keyword>
<protein>
    <recommendedName>
        <fullName evidence="1">Ubiquitin-activating enzyme E1 C-terminal domain-containing protein</fullName>
    </recommendedName>
</protein>